<dbReference type="EMBL" id="JACEFO010001953">
    <property type="protein sequence ID" value="KAF8692008.1"/>
    <property type="molecule type" value="Genomic_DNA"/>
</dbReference>
<gene>
    <name evidence="4" type="ORF">HU200_039955</name>
</gene>
<sequence>MSDNAEACACYNLGLVHQTNKVSGFEYLSSKPFKSSHNTLRFGSQDPRFMLRTQLGEGYVRDDCVTIDCRLVVLEIQVPPCDIPEHIAELFDQKVGADVTFNVRGEIVEAHKVILAARSPVFKALFFGLMSEKREGHVTIQDMEPDVFKALLRFVYAGSVHGMGDDLDGDDYKDMIWHLLAAADRYAVDRLKLLCQSILSKNLSIHNVATTLALADQHNCDKLKEVCMEFIMMDDTNVLVSTHGYANLKRACPSVSADILERASKRHKN</sequence>
<dbReference type="PANTHER" id="PTHR26379">
    <property type="entry name" value="BTB/POZ AND MATH DOMAIN-CONTAINING PROTEIN 1"/>
    <property type="match status" value="1"/>
</dbReference>
<keyword evidence="5" id="KW-1185">Reference proteome</keyword>
<dbReference type="SUPFAM" id="SSF49599">
    <property type="entry name" value="TRAF domain-like"/>
    <property type="match status" value="1"/>
</dbReference>
<dbReference type="Gene3D" id="1.25.40.420">
    <property type="match status" value="1"/>
</dbReference>
<dbReference type="AlphaFoldDB" id="A0A835BHT6"/>
<dbReference type="InterPro" id="IPR045005">
    <property type="entry name" value="BPM1-6"/>
</dbReference>
<comment type="similarity">
    <text evidence="2">Belongs to the Tdpoz family.</text>
</comment>
<proteinExistence type="inferred from homology"/>
<evidence type="ECO:0000313" key="5">
    <source>
        <dbReference type="Proteomes" id="UP000636709"/>
    </source>
</evidence>
<dbReference type="GO" id="GO:0016567">
    <property type="term" value="P:protein ubiquitination"/>
    <property type="evidence" value="ECO:0007669"/>
    <property type="project" value="InterPro"/>
</dbReference>
<dbReference type="SMART" id="SM00225">
    <property type="entry name" value="BTB"/>
    <property type="match status" value="1"/>
</dbReference>
<name>A0A835BHT6_9POAL</name>
<dbReference type="PANTHER" id="PTHR26379:SF187">
    <property type="entry name" value="OS07G0655300 PROTEIN"/>
    <property type="match status" value="1"/>
</dbReference>
<dbReference type="FunFam" id="3.30.710.10:FF:000159">
    <property type="entry name" value="Speckle-type POZ protein B"/>
    <property type="match status" value="1"/>
</dbReference>
<evidence type="ECO:0000259" key="3">
    <source>
        <dbReference type="PROSITE" id="PS50097"/>
    </source>
</evidence>
<dbReference type="InterPro" id="IPR056423">
    <property type="entry name" value="BACK_BPM_SPOP"/>
</dbReference>
<evidence type="ECO:0000256" key="1">
    <source>
        <dbReference type="ARBA" id="ARBA00004906"/>
    </source>
</evidence>
<comment type="pathway">
    <text evidence="1">Protein modification; protein ubiquitination.</text>
</comment>
<feature type="domain" description="BTB" evidence="3">
    <location>
        <begin position="97"/>
        <end position="160"/>
    </location>
</feature>
<dbReference type="InterPro" id="IPR000210">
    <property type="entry name" value="BTB/POZ_dom"/>
</dbReference>
<accession>A0A835BHT6</accession>
<evidence type="ECO:0000313" key="4">
    <source>
        <dbReference type="EMBL" id="KAF8692008.1"/>
    </source>
</evidence>
<dbReference type="SUPFAM" id="SSF54695">
    <property type="entry name" value="POZ domain"/>
    <property type="match status" value="1"/>
</dbReference>
<evidence type="ECO:0000256" key="2">
    <source>
        <dbReference type="ARBA" id="ARBA00010846"/>
    </source>
</evidence>
<dbReference type="Gene3D" id="3.30.710.10">
    <property type="entry name" value="Potassium Channel Kv1.1, Chain A"/>
    <property type="match status" value="1"/>
</dbReference>
<dbReference type="Proteomes" id="UP000636709">
    <property type="component" value="Unassembled WGS sequence"/>
</dbReference>
<reference evidence="4" key="1">
    <citation type="submission" date="2020-07" db="EMBL/GenBank/DDBJ databases">
        <title>Genome sequence and genetic diversity analysis of an under-domesticated orphan crop, white fonio (Digitaria exilis).</title>
        <authorList>
            <person name="Bennetzen J.L."/>
            <person name="Chen S."/>
            <person name="Ma X."/>
            <person name="Wang X."/>
            <person name="Yssel A.E.J."/>
            <person name="Chaluvadi S.R."/>
            <person name="Johnson M."/>
            <person name="Gangashetty P."/>
            <person name="Hamidou F."/>
            <person name="Sanogo M.D."/>
            <person name="Zwaenepoel A."/>
            <person name="Wallace J."/>
            <person name="Van De Peer Y."/>
            <person name="Van Deynze A."/>
        </authorList>
    </citation>
    <scope>NUCLEOTIDE SEQUENCE</scope>
    <source>
        <tissue evidence="4">Leaves</tissue>
    </source>
</reference>
<protein>
    <recommendedName>
        <fullName evidence="3">BTB domain-containing protein</fullName>
    </recommendedName>
</protein>
<dbReference type="Pfam" id="PF24570">
    <property type="entry name" value="BACK_BPM_SPOP"/>
    <property type="match status" value="1"/>
</dbReference>
<organism evidence="4 5">
    <name type="scientific">Digitaria exilis</name>
    <dbReference type="NCBI Taxonomy" id="1010633"/>
    <lineage>
        <taxon>Eukaryota</taxon>
        <taxon>Viridiplantae</taxon>
        <taxon>Streptophyta</taxon>
        <taxon>Embryophyta</taxon>
        <taxon>Tracheophyta</taxon>
        <taxon>Spermatophyta</taxon>
        <taxon>Magnoliopsida</taxon>
        <taxon>Liliopsida</taxon>
        <taxon>Poales</taxon>
        <taxon>Poaceae</taxon>
        <taxon>PACMAD clade</taxon>
        <taxon>Panicoideae</taxon>
        <taxon>Panicodae</taxon>
        <taxon>Paniceae</taxon>
        <taxon>Anthephorinae</taxon>
        <taxon>Digitaria</taxon>
    </lineage>
</organism>
<comment type="caution">
    <text evidence="4">The sequence shown here is derived from an EMBL/GenBank/DDBJ whole genome shotgun (WGS) entry which is preliminary data.</text>
</comment>
<dbReference type="OrthoDB" id="6359816at2759"/>
<dbReference type="Pfam" id="PF00651">
    <property type="entry name" value="BTB"/>
    <property type="match status" value="1"/>
</dbReference>
<dbReference type="PROSITE" id="PS50097">
    <property type="entry name" value="BTB"/>
    <property type="match status" value="1"/>
</dbReference>
<dbReference type="InterPro" id="IPR011333">
    <property type="entry name" value="SKP1/BTB/POZ_sf"/>
</dbReference>